<sequence length="260" mass="29929">MTRKPGTSRETESLDWKFKAATASYVMVHTTTLIIYASTLYFVFAKLNMPPSLSKFTKSPFNPGQLKFLTIWGLIIQVIFFLICILNDVAGTNKLNPKKRPLVRRLKDYIHASLAFPIAMFVGVTFWALMFVDRELVLPKALDLYFPWWLNHIMHTMIMVSTLLEMLVAPRQYPKRSRGLTGLLIFMLSYLVWMHVIYAKSGIWVYPVMEVLSWPLRIAFFLVLFALATVLYFVGEGIDNVFWGSANKSVGKPSKKRKSK</sequence>
<dbReference type="AlphaFoldDB" id="A0AAJ7FPG4"/>
<comment type="catalytic activity">
    <reaction evidence="14">
        <text>13-(9Z-octadecenoyloxy)-octadecanoate + H2O = 13-hydroxy-octadecanoate + (9Z)-octadecenoate + H(+)</text>
        <dbReference type="Rhea" id="RHEA:52064"/>
        <dbReference type="ChEBI" id="CHEBI:15377"/>
        <dbReference type="ChEBI" id="CHEBI:15378"/>
        <dbReference type="ChEBI" id="CHEBI:30823"/>
        <dbReference type="ChEBI" id="CHEBI:136303"/>
        <dbReference type="ChEBI" id="CHEBI:136304"/>
    </reaction>
    <physiologicalReaction direction="left-to-right" evidence="14">
        <dbReference type="Rhea" id="RHEA:52065"/>
    </physiologicalReaction>
</comment>
<name>A0AAJ7FPG4_CEPCN</name>
<evidence type="ECO:0000256" key="13">
    <source>
        <dbReference type="ARBA" id="ARBA00049221"/>
    </source>
</evidence>
<evidence type="ECO:0000256" key="5">
    <source>
        <dbReference type="ARBA" id="ARBA00022989"/>
    </source>
</evidence>
<comment type="catalytic activity">
    <reaction evidence="12">
        <text>9-(9Z-octadecenoyloxy)-octadecanoate + H2O = 9-hydroxy-octadecanoate + (9Z)-octadecenoate + H(+)</text>
        <dbReference type="Rhea" id="RHEA:52048"/>
        <dbReference type="ChEBI" id="CHEBI:15377"/>
        <dbReference type="ChEBI" id="CHEBI:15378"/>
        <dbReference type="ChEBI" id="CHEBI:30823"/>
        <dbReference type="ChEBI" id="CHEBI:136282"/>
        <dbReference type="ChEBI" id="CHEBI:136286"/>
    </reaction>
    <physiologicalReaction direction="left-to-right" evidence="12">
        <dbReference type="Rhea" id="RHEA:52049"/>
    </physiologicalReaction>
</comment>
<dbReference type="GO" id="GO:0012505">
    <property type="term" value="C:endomembrane system"/>
    <property type="evidence" value="ECO:0007669"/>
    <property type="project" value="UniProtKB-SubCell"/>
</dbReference>
<keyword evidence="5 17" id="KW-1133">Transmembrane helix</keyword>
<comment type="catalytic activity">
    <reaction evidence="15">
        <text>13-(9Z-hexadecenoyloxy)-octadecanoate + H2O = 13-hydroxy-octadecanoate + (9Z)-hexadecenoate + H(+)</text>
        <dbReference type="Rhea" id="RHEA:52076"/>
        <dbReference type="ChEBI" id="CHEBI:15377"/>
        <dbReference type="ChEBI" id="CHEBI:15378"/>
        <dbReference type="ChEBI" id="CHEBI:32372"/>
        <dbReference type="ChEBI" id="CHEBI:136304"/>
        <dbReference type="ChEBI" id="CHEBI:136315"/>
    </reaction>
    <physiologicalReaction direction="left-to-right" evidence="15">
        <dbReference type="Rhea" id="RHEA:52077"/>
    </physiologicalReaction>
</comment>
<comment type="catalytic activity">
    <reaction evidence="7">
        <text>12-hexadecanoyloxy-octadecanoate + H2O = 12-hydroxyoctadecanoate + hexadecanoate + H(+)</text>
        <dbReference type="Rhea" id="RHEA:52056"/>
        <dbReference type="ChEBI" id="CHEBI:7896"/>
        <dbReference type="ChEBI" id="CHEBI:15377"/>
        <dbReference type="ChEBI" id="CHEBI:15378"/>
        <dbReference type="ChEBI" id="CHEBI:83677"/>
        <dbReference type="ChEBI" id="CHEBI:84201"/>
    </reaction>
    <physiologicalReaction direction="left-to-right" evidence="7">
        <dbReference type="Rhea" id="RHEA:52057"/>
    </physiologicalReaction>
</comment>
<dbReference type="KEGG" id="ccin:107270923"/>
<comment type="catalytic activity">
    <reaction evidence="10">
        <text>12-octadecanoyloxy-octadecanoate + H2O = 12-hydroxyoctadecanoate + octadecanoate + H(+)</text>
        <dbReference type="Rhea" id="RHEA:52080"/>
        <dbReference type="ChEBI" id="CHEBI:15377"/>
        <dbReference type="ChEBI" id="CHEBI:15378"/>
        <dbReference type="ChEBI" id="CHEBI:25629"/>
        <dbReference type="ChEBI" id="CHEBI:84201"/>
        <dbReference type="ChEBI" id="CHEBI:136330"/>
    </reaction>
    <physiologicalReaction direction="left-to-right" evidence="10">
        <dbReference type="Rhea" id="RHEA:52081"/>
    </physiologicalReaction>
</comment>
<dbReference type="Proteomes" id="UP000694920">
    <property type="component" value="Unplaced"/>
</dbReference>
<gene>
    <name evidence="19" type="primary">LOC107270923</name>
</gene>
<evidence type="ECO:0000256" key="2">
    <source>
        <dbReference type="ARBA" id="ARBA00004127"/>
    </source>
</evidence>
<evidence type="ECO:0000256" key="16">
    <source>
        <dbReference type="ARBA" id="ARBA00049428"/>
    </source>
</evidence>
<evidence type="ECO:0000313" key="18">
    <source>
        <dbReference type="Proteomes" id="UP000694920"/>
    </source>
</evidence>
<comment type="similarity">
    <text evidence="3">Belongs to the AIG1 family.</text>
</comment>
<organism evidence="18 19">
    <name type="scientific">Cephus cinctus</name>
    <name type="common">Wheat stem sawfly</name>
    <dbReference type="NCBI Taxonomy" id="211228"/>
    <lineage>
        <taxon>Eukaryota</taxon>
        <taxon>Metazoa</taxon>
        <taxon>Ecdysozoa</taxon>
        <taxon>Arthropoda</taxon>
        <taxon>Hexapoda</taxon>
        <taxon>Insecta</taxon>
        <taxon>Pterygota</taxon>
        <taxon>Neoptera</taxon>
        <taxon>Endopterygota</taxon>
        <taxon>Hymenoptera</taxon>
        <taxon>Cephoidea</taxon>
        <taxon>Cephidae</taxon>
        <taxon>Cephus</taxon>
    </lineage>
</organism>
<feature type="transmembrane region" description="Helical" evidence="17">
    <location>
        <begin position="180"/>
        <end position="198"/>
    </location>
</feature>
<dbReference type="GO" id="GO:0016020">
    <property type="term" value="C:membrane"/>
    <property type="evidence" value="ECO:0007669"/>
    <property type="project" value="InterPro"/>
</dbReference>
<proteinExistence type="inferred from homology"/>
<comment type="subcellular location">
    <subcellularLocation>
        <location evidence="2">Endomembrane system</location>
        <topology evidence="2">Multi-pass membrane protein</topology>
    </subcellularLocation>
</comment>
<keyword evidence="4 17" id="KW-0812">Transmembrane</keyword>
<comment type="catalytic activity">
    <reaction evidence="11">
        <text>12-(9Z-octadecenoyloxy)-octadecanoate + H2O = 12-hydroxyoctadecanoate + (9Z)-octadecenoate + H(+)</text>
        <dbReference type="Rhea" id="RHEA:52060"/>
        <dbReference type="ChEBI" id="CHEBI:15377"/>
        <dbReference type="ChEBI" id="CHEBI:15378"/>
        <dbReference type="ChEBI" id="CHEBI:30823"/>
        <dbReference type="ChEBI" id="CHEBI:84201"/>
        <dbReference type="ChEBI" id="CHEBI:136302"/>
    </reaction>
    <physiologicalReaction direction="left-to-right" evidence="11">
        <dbReference type="Rhea" id="RHEA:52061"/>
    </physiologicalReaction>
</comment>
<evidence type="ECO:0000256" key="10">
    <source>
        <dbReference type="ARBA" id="ARBA00048680"/>
    </source>
</evidence>
<dbReference type="PANTHER" id="PTHR10989:SF16">
    <property type="entry name" value="AT02829P-RELATED"/>
    <property type="match status" value="1"/>
</dbReference>
<comment type="catalytic activity">
    <reaction evidence="16">
        <text>12-(9Z-hexadecenoyloxy)-octadecanoate + H2O = 12-hydroxyoctadecanoate + (9Z)-hexadecenoate + H(+)</text>
        <dbReference type="Rhea" id="RHEA:52072"/>
        <dbReference type="ChEBI" id="CHEBI:15377"/>
        <dbReference type="ChEBI" id="CHEBI:15378"/>
        <dbReference type="ChEBI" id="CHEBI:32372"/>
        <dbReference type="ChEBI" id="CHEBI:84201"/>
        <dbReference type="ChEBI" id="CHEBI:136312"/>
    </reaction>
    <physiologicalReaction direction="left-to-right" evidence="16">
        <dbReference type="Rhea" id="RHEA:52073"/>
    </physiologicalReaction>
</comment>
<protein>
    <submittedName>
        <fullName evidence="19">Androgen-dependent TFPI-regulating protein isoform X1</fullName>
    </submittedName>
</protein>
<dbReference type="Pfam" id="PF04750">
    <property type="entry name" value="Far-17a_AIG1"/>
    <property type="match status" value="1"/>
</dbReference>
<feature type="transmembrane region" description="Helical" evidence="17">
    <location>
        <begin position="64"/>
        <end position="89"/>
    </location>
</feature>
<dbReference type="PANTHER" id="PTHR10989">
    <property type="entry name" value="ANDROGEN-INDUCED PROTEIN 1-RELATED"/>
    <property type="match status" value="1"/>
</dbReference>
<feature type="transmembrane region" description="Helical" evidence="17">
    <location>
        <begin position="109"/>
        <end position="129"/>
    </location>
</feature>
<comment type="catalytic activity">
    <reaction evidence="13">
        <text>9-octadecanoyloxy-octadecanoate + H2O = 9-hydroxy-octadecanoate + octadecanoate + H(+)</text>
        <dbReference type="Rhea" id="RHEA:52096"/>
        <dbReference type="ChEBI" id="CHEBI:15377"/>
        <dbReference type="ChEBI" id="CHEBI:15378"/>
        <dbReference type="ChEBI" id="CHEBI:25629"/>
        <dbReference type="ChEBI" id="CHEBI:136286"/>
        <dbReference type="ChEBI" id="CHEBI:136373"/>
    </reaction>
    <physiologicalReaction direction="left-to-right" evidence="13">
        <dbReference type="Rhea" id="RHEA:52097"/>
    </physiologicalReaction>
</comment>
<evidence type="ECO:0000256" key="6">
    <source>
        <dbReference type="ARBA" id="ARBA00023136"/>
    </source>
</evidence>
<evidence type="ECO:0000256" key="12">
    <source>
        <dbReference type="ARBA" id="ARBA00048800"/>
    </source>
</evidence>
<dbReference type="GeneID" id="107270923"/>
<evidence type="ECO:0000256" key="1">
    <source>
        <dbReference type="ARBA" id="ARBA00000923"/>
    </source>
</evidence>
<evidence type="ECO:0000313" key="19">
    <source>
        <dbReference type="RefSeq" id="XP_015601863.1"/>
    </source>
</evidence>
<comment type="catalytic activity">
    <reaction evidence="8">
        <text>13-octadecanoyloxy-octadecanoate + H2O = 13-hydroxy-octadecanoate + octadecanoate + H(+)</text>
        <dbReference type="Rhea" id="RHEA:52084"/>
        <dbReference type="ChEBI" id="CHEBI:15377"/>
        <dbReference type="ChEBI" id="CHEBI:15378"/>
        <dbReference type="ChEBI" id="CHEBI:25629"/>
        <dbReference type="ChEBI" id="CHEBI:136304"/>
        <dbReference type="ChEBI" id="CHEBI:136335"/>
    </reaction>
    <physiologicalReaction direction="left-to-right" evidence="8">
        <dbReference type="Rhea" id="RHEA:52085"/>
    </physiologicalReaction>
</comment>
<evidence type="ECO:0000256" key="4">
    <source>
        <dbReference type="ARBA" id="ARBA00022692"/>
    </source>
</evidence>
<reference evidence="19" key="1">
    <citation type="submission" date="2025-08" db="UniProtKB">
        <authorList>
            <consortium name="RefSeq"/>
        </authorList>
    </citation>
    <scope>IDENTIFICATION</scope>
</reference>
<evidence type="ECO:0000256" key="9">
    <source>
        <dbReference type="ARBA" id="ARBA00047863"/>
    </source>
</evidence>
<dbReference type="RefSeq" id="XP_015601863.1">
    <property type="nucleotide sequence ID" value="XM_015746377.2"/>
</dbReference>
<evidence type="ECO:0000256" key="17">
    <source>
        <dbReference type="SAM" id="Phobius"/>
    </source>
</evidence>
<dbReference type="InterPro" id="IPR006838">
    <property type="entry name" value="ADTRP_AIG1"/>
</dbReference>
<feature type="transmembrane region" description="Helical" evidence="17">
    <location>
        <begin position="218"/>
        <end position="235"/>
    </location>
</feature>
<evidence type="ECO:0000256" key="3">
    <source>
        <dbReference type="ARBA" id="ARBA00009300"/>
    </source>
</evidence>
<evidence type="ECO:0000256" key="8">
    <source>
        <dbReference type="ARBA" id="ARBA00047427"/>
    </source>
</evidence>
<feature type="transmembrane region" description="Helical" evidence="17">
    <location>
        <begin position="21"/>
        <end position="44"/>
    </location>
</feature>
<keyword evidence="6 17" id="KW-0472">Membrane</keyword>
<evidence type="ECO:0000256" key="11">
    <source>
        <dbReference type="ARBA" id="ARBA00048701"/>
    </source>
</evidence>
<evidence type="ECO:0000256" key="15">
    <source>
        <dbReference type="ARBA" id="ARBA00049322"/>
    </source>
</evidence>
<comment type="catalytic activity">
    <reaction evidence="9">
        <text>9-hexadecanoyloxy-octadecanoate + H2O = 9-hydroxy-octadecanoate + hexadecanoate + H(+)</text>
        <dbReference type="Rhea" id="RHEA:52052"/>
        <dbReference type="ChEBI" id="CHEBI:7896"/>
        <dbReference type="ChEBI" id="CHEBI:15377"/>
        <dbReference type="ChEBI" id="CHEBI:15378"/>
        <dbReference type="ChEBI" id="CHEBI:83670"/>
        <dbReference type="ChEBI" id="CHEBI:136286"/>
    </reaction>
    <physiologicalReaction direction="left-to-right" evidence="9">
        <dbReference type="Rhea" id="RHEA:52053"/>
    </physiologicalReaction>
</comment>
<keyword evidence="18" id="KW-1185">Reference proteome</keyword>
<feature type="transmembrane region" description="Helical" evidence="17">
    <location>
        <begin position="149"/>
        <end position="168"/>
    </location>
</feature>
<comment type="catalytic activity">
    <reaction evidence="1">
        <text>9-(9Z-hexadecenoyloxy)-octadecanoate + H2O = (9Z)-hexadecenoate + 9-hydroxy-octadecanoate + H(+)</text>
        <dbReference type="Rhea" id="RHEA:52068"/>
        <dbReference type="ChEBI" id="CHEBI:15377"/>
        <dbReference type="ChEBI" id="CHEBI:15378"/>
        <dbReference type="ChEBI" id="CHEBI:32372"/>
        <dbReference type="ChEBI" id="CHEBI:136286"/>
        <dbReference type="ChEBI" id="CHEBI:136309"/>
    </reaction>
    <physiologicalReaction direction="left-to-right" evidence="1">
        <dbReference type="Rhea" id="RHEA:52069"/>
    </physiologicalReaction>
</comment>
<accession>A0AAJ7FPG4</accession>
<evidence type="ECO:0000256" key="7">
    <source>
        <dbReference type="ARBA" id="ARBA00047368"/>
    </source>
</evidence>
<evidence type="ECO:0000256" key="14">
    <source>
        <dbReference type="ARBA" id="ARBA00049296"/>
    </source>
</evidence>